<evidence type="ECO:0000256" key="2">
    <source>
        <dbReference type="ARBA" id="ARBA00022908"/>
    </source>
</evidence>
<organism evidence="4 5">
    <name type="scientific">Pseudomonas syringae pv. aptata</name>
    <dbReference type="NCBI Taxonomy" id="83167"/>
    <lineage>
        <taxon>Bacteria</taxon>
        <taxon>Pseudomonadati</taxon>
        <taxon>Pseudomonadota</taxon>
        <taxon>Gammaproteobacteria</taxon>
        <taxon>Pseudomonadales</taxon>
        <taxon>Pseudomonadaceae</taxon>
        <taxon>Pseudomonas</taxon>
        <taxon>Pseudomonas syringae</taxon>
    </lineage>
</organism>
<comment type="similarity">
    <text evidence="1">Belongs to the 'phage' integrase family.</text>
</comment>
<dbReference type="Proteomes" id="UP000274541">
    <property type="component" value="Unassembled WGS sequence"/>
</dbReference>
<reference evidence="4 5" key="1">
    <citation type="submission" date="2018-08" db="EMBL/GenBank/DDBJ databases">
        <title>Recombination of ecologically and evolutionarily significant loci maintains genetic cohesion in the Pseudomonas syringae species complex.</title>
        <authorList>
            <person name="Dillon M."/>
            <person name="Thakur S."/>
            <person name="Almeida R.N.D."/>
            <person name="Weir B.S."/>
            <person name="Guttman D.S."/>
        </authorList>
    </citation>
    <scope>NUCLEOTIDE SEQUENCE [LARGE SCALE GENOMIC DNA]</scope>
    <source>
        <strain evidence="4 5">ICMP 4388</strain>
    </source>
</reference>
<protein>
    <recommendedName>
        <fullName evidence="3">Integrase DNA-binding domain-containing protein</fullName>
    </recommendedName>
</protein>
<dbReference type="PANTHER" id="PTHR30629:SF2">
    <property type="entry name" value="PROPHAGE INTEGRASE INTS-RELATED"/>
    <property type="match status" value="1"/>
</dbReference>
<feature type="domain" description="Integrase DNA-binding" evidence="3">
    <location>
        <begin position="3"/>
        <end position="65"/>
    </location>
</feature>
<name>A0A3M3X5V0_PSEAP</name>
<sequence length="81" mass="8661">MALTDTAVRTAKPREKLYCLTDTAGLCLEITRGGSKLWRFRYRLGGKAKMMGLGAYPTVTPASATEPVGYAGSCHHGNARG</sequence>
<dbReference type="InterPro" id="IPR025166">
    <property type="entry name" value="Integrase_DNA_bind_dom"/>
</dbReference>
<dbReference type="PANTHER" id="PTHR30629">
    <property type="entry name" value="PROPHAGE INTEGRASE"/>
    <property type="match status" value="1"/>
</dbReference>
<dbReference type="AlphaFoldDB" id="A0A3M3X5V0"/>
<dbReference type="GO" id="GO:0015074">
    <property type="term" value="P:DNA integration"/>
    <property type="evidence" value="ECO:0007669"/>
    <property type="project" value="UniProtKB-KW"/>
</dbReference>
<dbReference type="Gene3D" id="3.30.160.390">
    <property type="entry name" value="Integrase, DNA-binding domain"/>
    <property type="match status" value="1"/>
</dbReference>
<evidence type="ECO:0000256" key="1">
    <source>
        <dbReference type="ARBA" id="ARBA00008857"/>
    </source>
</evidence>
<dbReference type="InterPro" id="IPR038488">
    <property type="entry name" value="Integrase_DNA-bd_sf"/>
</dbReference>
<dbReference type="Pfam" id="PF13356">
    <property type="entry name" value="Arm-DNA-bind_3"/>
    <property type="match status" value="1"/>
</dbReference>
<evidence type="ECO:0000313" key="5">
    <source>
        <dbReference type="Proteomes" id="UP000274541"/>
    </source>
</evidence>
<dbReference type="InterPro" id="IPR050808">
    <property type="entry name" value="Phage_Integrase"/>
</dbReference>
<proteinExistence type="inferred from homology"/>
<accession>A0A3M3X5V0</accession>
<evidence type="ECO:0000313" key="4">
    <source>
        <dbReference type="EMBL" id="RMO65410.1"/>
    </source>
</evidence>
<dbReference type="EMBL" id="RBPX01000180">
    <property type="protein sequence ID" value="RMO65410.1"/>
    <property type="molecule type" value="Genomic_DNA"/>
</dbReference>
<keyword evidence="2" id="KW-0229">DNA integration</keyword>
<gene>
    <name evidence="4" type="ORF">ALQ37_200010</name>
</gene>
<evidence type="ECO:0000259" key="3">
    <source>
        <dbReference type="Pfam" id="PF13356"/>
    </source>
</evidence>
<comment type="caution">
    <text evidence="4">The sequence shown here is derived from an EMBL/GenBank/DDBJ whole genome shotgun (WGS) entry which is preliminary data.</text>
</comment>